<gene>
    <name evidence="2" type="ORF">AVEN_265311_1</name>
</gene>
<feature type="region of interest" description="Disordered" evidence="1">
    <location>
        <begin position="1"/>
        <end position="20"/>
    </location>
</feature>
<reference evidence="2 3" key="1">
    <citation type="journal article" date="2019" name="Sci. Rep.">
        <title>Orb-weaving spider Araneus ventricosus genome elucidates the spidroin gene catalogue.</title>
        <authorList>
            <person name="Kono N."/>
            <person name="Nakamura H."/>
            <person name="Ohtoshi R."/>
            <person name="Moran D.A.P."/>
            <person name="Shinohara A."/>
            <person name="Yoshida Y."/>
            <person name="Fujiwara M."/>
            <person name="Mori M."/>
            <person name="Tomita M."/>
            <person name="Arakawa K."/>
        </authorList>
    </citation>
    <scope>NUCLEOTIDE SEQUENCE [LARGE SCALE GENOMIC DNA]</scope>
</reference>
<evidence type="ECO:0000313" key="3">
    <source>
        <dbReference type="Proteomes" id="UP000499080"/>
    </source>
</evidence>
<name>A0A4Y2EM69_ARAVE</name>
<dbReference type="AlphaFoldDB" id="A0A4Y2EM69"/>
<sequence length="173" mass="20697">MQDPQRQEEEEGGEVLPGPNPVDLIRWRQVLIDTVRRGPEHGVSWHHLRRSAEANGVPTNNIFYDLLETLINDGRIIKLPHWFMIRRTANRRRREEENLMRLHAHESTPFRVRATAEERLRILDFIRRARNGVTYNQIHHSVNMIPEPVLRREIRALVEERRIRQRGDEKFLI</sequence>
<organism evidence="2 3">
    <name type="scientific">Araneus ventricosus</name>
    <name type="common">Orbweaver spider</name>
    <name type="synonym">Epeira ventricosa</name>
    <dbReference type="NCBI Taxonomy" id="182803"/>
    <lineage>
        <taxon>Eukaryota</taxon>
        <taxon>Metazoa</taxon>
        <taxon>Ecdysozoa</taxon>
        <taxon>Arthropoda</taxon>
        <taxon>Chelicerata</taxon>
        <taxon>Arachnida</taxon>
        <taxon>Araneae</taxon>
        <taxon>Araneomorphae</taxon>
        <taxon>Entelegynae</taxon>
        <taxon>Araneoidea</taxon>
        <taxon>Araneidae</taxon>
        <taxon>Araneus</taxon>
    </lineage>
</organism>
<protein>
    <submittedName>
        <fullName evidence="2">Uncharacterized protein</fullName>
    </submittedName>
</protein>
<accession>A0A4Y2EM69</accession>
<comment type="caution">
    <text evidence="2">The sequence shown here is derived from an EMBL/GenBank/DDBJ whole genome shotgun (WGS) entry which is preliminary data.</text>
</comment>
<evidence type="ECO:0000313" key="2">
    <source>
        <dbReference type="EMBL" id="GBM28934.1"/>
    </source>
</evidence>
<keyword evidence="3" id="KW-1185">Reference proteome</keyword>
<proteinExistence type="predicted"/>
<dbReference type="Proteomes" id="UP000499080">
    <property type="component" value="Unassembled WGS sequence"/>
</dbReference>
<dbReference type="EMBL" id="BGPR01000622">
    <property type="protein sequence ID" value="GBM28934.1"/>
    <property type="molecule type" value="Genomic_DNA"/>
</dbReference>
<evidence type="ECO:0000256" key="1">
    <source>
        <dbReference type="SAM" id="MobiDB-lite"/>
    </source>
</evidence>